<evidence type="ECO:0000256" key="5">
    <source>
        <dbReference type="ARBA" id="ARBA00023118"/>
    </source>
</evidence>
<evidence type="ECO:0000256" key="4">
    <source>
        <dbReference type="ARBA" id="ARBA00022884"/>
    </source>
</evidence>
<name>A0ABS9PC84_9GAMM</name>
<evidence type="ECO:0000256" key="6">
    <source>
        <dbReference type="ARBA" id="ARBA00031720"/>
    </source>
</evidence>
<dbReference type="Proteomes" id="UP000814385">
    <property type="component" value="Unassembled WGS sequence"/>
</dbReference>
<dbReference type="RefSeq" id="WP_238978542.1">
    <property type="nucleotide sequence ID" value="NZ_JABFUC010000015.1"/>
</dbReference>
<comment type="caution">
    <text evidence="9">The sequence shown here is derived from an EMBL/GenBank/DDBJ whole genome shotgun (WGS) entry which is preliminary data.</text>
</comment>
<keyword evidence="10" id="KW-1185">Reference proteome</keyword>
<proteinExistence type="inferred from homology"/>
<dbReference type="PANTHER" id="PTHR38007:SF1">
    <property type="entry name" value="CRISPR SYSTEM CMS PROTEIN CSM5"/>
    <property type="match status" value="1"/>
</dbReference>
<evidence type="ECO:0000256" key="3">
    <source>
        <dbReference type="ARBA" id="ARBA00016113"/>
    </source>
</evidence>
<evidence type="ECO:0000259" key="8">
    <source>
        <dbReference type="Pfam" id="PF03787"/>
    </source>
</evidence>
<reference evidence="9 10" key="1">
    <citation type="submission" date="2020-05" db="EMBL/GenBank/DDBJ databases">
        <title>Comparative genomic analysis of denitrifying bacteria from Halomonas genus.</title>
        <authorList>
            <person name="Wang L."/>
            <person name="Shao Z."/>
        </authorList>
    </citation>
    <scope>NUCLEOTIDE SEQUENCE [LARGE SCALE GENOMIC DNA]</scope>
    <source>
        <strain evidence="9 10">A4</strain>
    </source>
</reference>
<keyword evidence="5" id="KW-0051">Antiviral defense</keyword>
<evidence type="ECO:0000313" key="10">
    <source>
        <dbReference type="Proteomes" id="UP000814385"/>
    </source>
</evidence>
<dbReference type="PANTHER" id="PTHR38007">
    <property type="entry name" value="CRISPR SYSTEM CMS PROTEIN CSM5"/>
    <property type="match status" value="1"/>
</dbReference>
<feature type="domain" description="CRISPR type III-associated protein" evidence="8">
    <location>
        <begin position="13"/>
        <end position="194"/>
    </location>
</feature>
<dbReference type="InterPro" id="IPR010173">
    <property type="entry name" value="CRISPR-assoc_Csm5"/>
</dbReference>
<protein>
    <recommendedName>
        <fullName evidence="3">CRISPR system Cms protein Csm5</fullName>
    </recommendedName>
    <alternativeName>
        <fullName evidence="6">CRISPR type III A-associated protein Csm5</fullName>
    </alternativeName>
</protein>
<dbReference type="EMBL" id="JABFUC010000015">
    <property type="protein sequence ID" value="MCG6659394.1"/>
    <property type="molecule type" value="Genomic_DNA"/>
</dbReference>
<comment type="function">
    <text evidence="1">This subunit might be involved in maturation of a crRNA intermediate to its mature form.</text>
</comment>
<dbReference type="Pfam" id="PF03787">
    <property type="entry name" value="RAMPs"/>
    <property type="match status" value="1"/>
</dbReference>
<dbReference type="InterPro" id="IPR005537">
    <property type="entry name" value="RAMP_III_fam"/>
</dbReference>
<keyword evidence="4" id="KW-0694">RNA-binding</keyword>
<comment type="similarity">
    <text evidence="2">Belongs to the CRISPR-associated Csm5 family.</text>
</comment>
<feature type="region of interest" description="Disordered" evidence="7">
    <location>
        <begin position="458"/>
        <end position="480"/>
    </location>
</feature>
<gene>
    <name evidence="9" type="ORF">HOP52_16680</name>
</gene>
<sequence>MTERDTQHYALRLTTLAPVHIGTGQDIDATRYVVDDGRLFELDPLAMMSLLNAGQRQALEQCCDDVPLLEDGGDRKRQAAQVQRAFVRLQRFFHEHRETLKSAARDVRPITPQFERYYRDKLGIGTKPNERARLEVAATLTSPLTQQPVIPGSTLKGVLRTAITNLGARAQSQALEKQRVDRNKKARMIEQGLLNYDDKHIDQDPFAGIKLADAMTSRALPRQILFAQQVSRKTPDEANARDSRNSFYKNHVPLEVIPPFAVRAFDTRLTVRRDFLEKRGGKGDRQLAELTLEQVFVAQNRFALPQLEAELARLERQDVHQGCYCAPETSWITLMRRLLRELESPLREGRAALMRLGHYAGAESKTWDGLRDIDVSLGKRRKFSDTPSTAWLATPSPRQGQFGLPLGWVLVENADEPLNLSALEPLKATSVGWAAEFDACRDELAELRAARKEAQARQRQQEAELAEMERAQREKAERMERLTPAGRAVEALREKLANDQRFKISDVSGELRTLLNQAVAKVVEEGDPELKTETRELFSACCQLWGVDRKKNKKLKELWKPLNE</sequence>
<evidence type="ECO:0000256" key="2">
    <source>
        <dbReference type="ARBA" id="ARBA00006680"/>
    </source>
</evidence>
<evidence type="ECO:0000313" key="9">
    <source>
        <dbReference type="EMBL" id="MCG6659394.1"/>
    </source>
</evidence>
<accession>A0ABS9PC84</accession>
<evidence type="ECO:0000256" key="1">
    <source>
        <dbReference type="ARBA" id="ARBA00003088"/>
    </source>
</evidence>
<organism evidence="9 10">
    <name type="scientific">Billgrantia campisalis</name>
    <dbReference type="NCBI Taxonomy" id="74661"/>
    <lineage>
        <taxon>Bacteria</taxon>
        <taxon>Pseudomonadati</taxon>
        <taxon>Pseudomonadota</taxon>
        <taxon>Gammaproteobacteria</taxon>
        <taxon>Oceanospirillales</taxon>
        <taxon>Halomonadaceae</taxon>
        <taxon>Billgrantia</taxon>
    </lineage>
</organism>
<evidence type="ECO:0000256" key="7">
    <source>
        <dbReference type="SAM" id="MobiDB-lite"/>
    </source>
</evidence>